<proteinExistence type="inferred from homology"/>
<sequence>MLLIMTDDQGFGAPSTFGGVIPMPTMDRIAKEGLRFTNFHSTSLCSPTRAALITGRNHHSVGYGVVGKIATGYPGYDSIIPIKGPELEHGRHRITFDYKADGTSLGVGGTGVLSVDGNEVARNSLEHGIPVTFPEDETFDVGLDTRTGVALVEYRYDTPFKFTGKIDKLIFELERSNQ</sequence>
<dbReference type="InterPro" id="IPR024607">
    <property type="entry name" value="Sulfatase_CS"/>
</dbReference>
<name>K0PMX3_9HYPH</name>
<evidence type="ECO:0000313" key="6">
    <source>
        <dbReference type="EMBL" id="CCM75293.1"/>
    </source>
</evidence>
<evidence type="ECO:0000313" key="7">
    <source>
        <dbReference type="Proteomes" id="UP000009319"/>
    </source>
</evidence>
<protein>
    <recommendedName>
        <fullName evidence="5">Sulfatase N-terminal domain-containing protein</fullName>
    </recommendedName>
</protein>
<comment type="similarity">
    <text evidence="1">Belongs to the sulfatase family.</text>
</comment>
<dbReference type="EMBL" id="CANI01000011">
    <property type="protein sequence ID" value="CCM75293.1"/>
    <property type="molecule type" value="Genomic_DNA"/>
</dbReference>
<comment type="caution">
    <text evidence="6">The sequence shown here is derived from an EMBL/GenBank/DDBJ whole genome shotgun (WGS) entry which is preliminary data.</text>
</comment>
<feature type="domain" description="Sulfatase N-terminal" evidence="5">
    <location>
        <begin position="2"/>
        <end position="69"/>
    </location>
</feature>
<dbReference type="InterPro" id="IPR050738">
    <property type="entry name" value="Sulfatase"/>
</dbReference>
<evidence type="ECO:0000256" key="3">
    <source>
        <dbReference type="ARBA" id="ARBA00022801"/>
    </source>
</evidence>
<evidence type="ECO:0000259" key="5">
    <source>
        <dbReference type="Pfam" id="PF00884"/>
    </source>
</evidence>
<dbReference type="InterPro" id="IPR000917">
    <property type="entry name" value="Sulfatase_N"/>
</dbReference>
<accession>K0PMX3</accession>
<evidence type="ECO:0000256" key="2">
    <source>
        <dbReference type="ARBA" id="ARBA00022723"/>
    </source>
</evidence>
<dbReference type="Pfam" id="PF00884">
    <property type="entry name" value="Sulfatase"/>
    <property type="match status" value="1"/>
</dbReference>
<evidence type="ECO:0000256" key="1">
    <source>
        <dbReference type="ARBA" id="ARBA00008779"/>
    </source>
</evidence>
<dbReference type="GO" id="GO:0016787">
    <property type="term" value="F:hydrolase activity"/>
    <property type="evidence" value="ECO:0007669"/>
    <property type="project" value="UniProtKB-KW"/>
</dbReference>
<dbReference type="STRING" id="1211777.BN77_2457"/>
<reference evidence="6 7" key="1">
    <citation type="journal article" date="2013" name="Genome Announc.">
        <title>Draft Genome Sequence of Rhizobium mesoamericanum STM3625, a Nitrogen-Fixing Symbiont of Mimosa pudica Isolated in French Guiana (South America).</title>
        <authorList>
            <person name="Moulin L."/>
            <person name="Mornico D."/>
            <person name="Melkonian R."/>
            <person name="Klonowska A."/>
        </authorList>
    </citation>
    <scope>NUCLEOTIDE SEQUENCE [LARGE SCALE GENOMIC DNA]</scope>
    <source>
        <strain evidence="6 7">STM3625</strain>
    </source>
</reference>
<dbReference type="InterPro" id="IPR017850">
    <property type="entry name" value="Alkaline_phosphatase_core_sf"/>
</dbReference>
<keyword evidence="7" id="KW-1185">Reference proteome</keyword>
<gene>
    <name evidence="6" type="ORF">BN77_2457</name>
</gene>
<dbReference type="eggNOG" id="COG3119">
    <property type="taxonomic scope" value="Bacteria"/>
</dbReference>
<dbReference type="PANTHER" id="PTHR42693">
    <property type="entry name" value="ARYLSULFATASE FAMILY MEMBER"/>
    <property type="match status" value="1"/>
</dbReference>
<organism evidence="6 7">
    <name type="scientific">Rhizobium mesoamericanum STM3625</name>
    <dbReference type="NCBI Taxonomy" id="1211777"/>
    <lineage>
        <taxon>Bacteria</taxon>
        <taxon>Pseudomonadati</taxon>
        <taxon>Pseudomonadota</taxon>
        <taxon>Alphaproteobacteria</taxon>
        <taxon>Hyphomicrobiales</taxon>
        <taxon>Rhizobiaceae</taxon>
        <taxon>Rhizobium/Agrobacterium group</taxon>
        <taxon>Rhizobium</taxon>
    </lineage>
</organism>
<dbReference type="HOGENOM" id="CLU_1509435_0_0_5"/>
<dbReference type="PROSITE" id="PS00523">
    <property type="entry name" value="SULFATASE_1"/>
    <property type="match status" value="1"/>
</dbReference>
<dbReference type="GO" id="GO:0046872">
    <property type="term" value="F:metal ion binding"/>
    <property type="evidence" value="ECO:0007669"/>
    <property type="project" value="UniProtKB-KW"/>
</dbReference>
<keyword evidence="4" id="KW-0106">Calcium</keyword>
<keyword evidence="3" id="KW-0378">Hydrolase</keyword>
<dbReference type="Gene3D" id="3.40.720.10">
    <property type="entry name" value="Alkaline Phosphatase, subunit A"/>
    <property type="match status" value="1"/>
</dbReference>
<dbReference type="AlphaFoldDB" id="K0PMX3"/>
<keyword evidence="2" id="KW-0479">Metal-binding</keyword>
<dbReference type="PANTHER" id="PTHR42693:SF43">
    <property type="entry name" value="BLL2667 PROTEIN"/>
    <property type="match status" value="1"/>
</dbReference>
<dbReference type="Proteomes" id="UP000009319">
    <property type="component" value="Unassembled WGS sequence"/>
</dbReference>
<evidence type="ECO:0000256" key="4">
    <source>
        <dbReference type="ARBA" id="ARBA00022837"/>
    </source>
</evidence>
<dbReference type="SUPFAM" id="SSF53649">
    <property type="entry name" value="Alkaline phosphatase-like"/>
    <property type="match status" value="1"/>
</dbReference>